<keyword evidence="4 18" id="KW-0349">Heme</keyword>
<sequence length="490" mass="53813">MALLALVLGLLGLVGLWVLLCAGPRGPRPDPHWPPGPHPLPLIGNLHLLRLSQQDRSLRELSERYGPVFTVHLGRQKTVVVAGYEAVREALVGTGQKLVGRPPIAIFQLILGGGGIFFSSGARWKAARQFTDRTLHSLGMGRGPVADMVLQELSCLKGQLDSYRGRPFPLALLRWASSNVTFTLLFGQRFDYRDPVFVALLDLIDEVMVLLGTPSLQLFNIYPWLGALLQLHRPVLRKIAEVRGILRPLLEARRASAARGGPAHSYVDALIQQGQGADPDGLFTEDNVMACVLDIVMAGTETTSITLQWAALLMAKHLSVQGLVQEELDRVLGRSRLPRPEDQGSLPYTNAVVHEVQRFVNPLPHVPRCTTADTRLCGYLFPKGTPVIPLLSSVLLDKTQWETPHQFNPGHFLDANGHFVKRAAFLPFSTGRRVCAGESLARTTLFLLFTGLLQSFRLLPLPGLDTTPVPAFTQRPPAQALFAVPRPQGH</sequence>
<keyword evidence="10 19" id="KW-0503">Monooxygenase</keyword>
<comment type="catalytic activity">
    <reaction evidence="16">
        <text>1-(9Z-octadecenoyl)-sn-glycero-3-phosphocholine + reduced [NADPH--hemoprotein reductase] + O2 = 1-[11-hydroxy-(9Z)-octadecenoyl]-sn-glycero-3-phosphocholine + oxidized [NADPH--hemoprotein reductase] + H2O + H(+)</text>
        <dbReference type="Rhea" id="RHEA:50332"/>
        <dbReference type="Rhea" id="RHEA-COMP:11964"/>
        <dbReference type="Rhea" id="RHEA-COMP:11965"/>
        <dbReference type="ChEBI" id="CHEBI:15377"/>
        <dbReference type="ChEBI" id="CHEBI:15378"/>
        <dbReference type="ChEBI" id="CHEBI:15379"/>
        <dbReference type="ChEBI" id="CHEBI:28610"/>
        <dbReference type="ChEBI" id="CHEBI:57618"/>
        <dbReference type="ChEBI" id="CHEBI:58210"/>
        <dbReference type="ChEBI" id="CHEBI:132286"/>
    </reaction>
    <physiologicalReaction direction="left-to-right" evidence="16">
        <dbReference type="Rhea" id="RHEA:50333"/>
    </physiologicalReaction>
</comment>
<dbReference type="Proteomes" id="UP000593571">
    <property type="component" value="Unassembled WGS sequence"/>
</dbReference>
<evidence type="ECO:0000256" key="8">
    <source>
        <dbReference type="ARBA" id="ARBA00023002"/>
    </source>
</evidence>
<comment type="cofactor">
    <cofactor evidence="1 18">
        <name>heme</name>
        <dbReference type="ChEBI" id="CHEBI:30413"/>
    </cofactor>
</comment>
<comment type="similarity">
    <text evidence="3 19">Belongs to the cytochrome P450 family.</text>
</comment>
<gene>
    <name evidence="21" type="ORF">HJG63_003598</name>
</gene>
<keyword evidence="7" id="KW-0492">Microsome</keyword>
<dbReference type="Pfam" id="PF00067">
    <property type="entry name" value="p450"/>
    <property type="match status" value="1"/>
</dbReference>
<dbReference type="PANTHER" id="PTHR24300">
    <property type="entry name" value="CYTOCHROME P450 508A4-RELATED"/>
    <property type="match status" value="1"/>
</dbReference>
<dbReference type="GO" id="GO:0005506">
    <property type="term" value="F:iron ion binding"/>
    <property type="evidence" value="ECO:0007669"/>
    <property type="project" value="InterPro"/>
</dbReference>
<dbReference type="InterPro" id="IPR050182">
    <property type="entry name" value="Cytochrome_P450_fam2"/>
</dbReference>
<comment type="catalytic activity">
    <reaction evidence="14">
        <text>1-(9Z-octadecenoyl)-sn-glycero-3-phosphocholine + reduced [NADPH--hemoprotein reductase] + O2 = 1-[(9R,10S)-epoxy-octadecanoyl]-sn-glycero-3-phosphocholine + oxidized [NADPH--hemoprotein reductase] + H2O + H(+)</text>
        <dbReference type="Rhea" id="RHEA:50320"/>
        <dbReference type="Rhea" id="RHEA-COMP:11964"/>
        <dbReference type="Rhea" id="RHEA-COMP:11965"/>
        <dbReference type="ChEBI" id="CHEBI:15377"/>
        <dbReference type="ChEBI" id="CHEBI:15378"/>
        <dbReference type="ChEBI" id="CHEBI:15379"/>
        <dbReference type="ChEBI" id="CHEBI:28610"/>
        <dbReference type="ChEBI" id="CHEBI:57618"/>
        <dbReference type="ChEBI" id="CHEBI:58210"/>
        <dbReference type="ChEBI" id="CHEBI:132280"/>
    </reaction>
    <physiologicalReaction direction="left-to-right" evidence="14">
        <dbReference type="Rhea" id="RHEA:50321"/>
    </physiologicalReaction>
</comment>
<keyword evidence="9 18" id="KW-0408">Iron</keyword>
<keyword evidence="5 18" id="KW-0479">Metal-binding</keyword>
<dbReference type="GO" id="GO:0005737">
    <property type="term" value="C:cytoplasm"/>
    <property type="evidence" value="ECO:0007669"/>
    <property type="project" value="TreeGrafter"/>
</dbReference>
<evidence type="ECO:0000256" key="10">
    <source>
        <dbReference type="ARBA" id="ARBA00023033"/>
    </source>
</evidence>
<dbReference type="PANTHER" id="PTHR24300:SF291">
    <property type="entry name" value="CYTOCHROME P450 2W1"/>
    <property type="match status" value="1"/>
</dbReference>
<accession>A0A7J8FGT7</accession>
<comment type="catalytic activity">
    <reaction evidence="13">
        <text>1-(9Z-octadecenoyl)-sn-glycero-3-phosphocholine + reduced [NADPH--hemoprotein reductase] + O2 = 1-[8-hydroxy-(9Z)-octadecenoyl]-sn-glycero-3-phosphocholine + oxidized [NADPH--hemoprotein reductase] + H2O + H(+)</text>
        <dbReference type="Rhea" id="RHEA:50328"/>
        <dbReference type="Rhea" id="RHEA-COMP:11964"/>
        <dbReference type="Rhea" id="RHEA-COMP:11965"/>
        <dbReference type="ChEBI" id="CHEBI:15377"/>
        <dbReference type="ChEBI" id="CHEBI:15378"/>
        <dbReference type="ChEBI" id="CHEBI:15379"/>
        <dbReference type="ChEBI" id="CHEBI:28610"/>
        <dbReference type="ChEBI" id="CHEBI:57618"/>
        <dbReference type="ChEBI" id="CHEBI:58210"/>
        <dbReference type="ChEBI" id="CHEBI:132285"/>
    </reaction>
    <physiologicalReaction direction="left-to-right" evidence="13">
        <dbReference type="Rhea" id="RHEA:50329"/>
    </physiologicalReaction>
</comment>
<evidence type="ECO:0000313" key="21">
    <source>
        <dbReference type="EMBL" id="KAF6446392.1"/>
    </source>
</evidence>
<dbReference type="GO" id="GO:0016712">
    <property type="term" value="F:oxidoreductase activity, acting on paired donors, with incorporation or reduction of molecular oxygen, reduced flavin or flavoprotein as one donor, and incorporation of one atom of oxygen"/>
    <property type="evidence" value="ECO:0007669"/>
    <property type="project" value="TreeGrafter"/>
</dbReference>
<feature type="binding site" description="axial binding residue" evidence="18">
    <location>
        <position position="435"/>
    </location>
    <ligand>
        <name>heme</name>
        <dbReference type="ChEBI" id="CHEBI:30413"/>
    </ligand>
    <ligandPart>
        <name>Fe</name>
        <dbReference type="ChEBI" id="CHEBI:18248"/>
    </ligandPart>
</feature>
<feature type="signal peptide" evidence="20">
    <location>
        <begin position="1"/>
        <end position="22"/>
    </location>
</feature>
<keyword evidence="22" id="KW-1185">Reference proteome</keyword>
<comment type="subcellular location">
    <subcellularLocation>
        <location evidence="2">Microsome membrane</location>
    </subcellularLocation>
</comment>
<evidence type="ECO:0000256" key="20">
    <source>
        <dbReference type="SAM" id="SignalP"/>
    </source>
</evidence>
<organism evidence="21 22">
    <name type="scientific">Rousettus aegyptiacus</name>
    <name type="common">Egyptian fruit bat</name>
    <name type="synonym">Pteropus aegyptiacus</name>
    <dbReference type="NCBI Taxonomy" id="9407"/>
    <lineage>
        <taxon>Eukaryota</taxon>
        <taxon>Metazoa</taxon>
        <taxon>Chordata</taxon>
        <taxon>Craniata</taxon>
        <taxon>Vertebrata</taxon>
        <taxon>Euteleostomi</taxon>
        <taxon>Mammalia</taxon>
        <taxon>Eutheria</taxon>
        <taxon>Laurasiatheria</taxon>
        <taxon>Chiroptera</taxon>
        <taxon>Yinpterochiroptera</taxon>
        <taxon>Pteropodoidea</taxon>
        <taxon>Pteropodidae</taxon>
        <taxon>Rousettinae</taxon>
        <taxon>Rousettus</taxon>
    </lineage>
</organism>
<protein>
    <recommendedName>
        <fullName evidence="17">Cytochrome P450 2W1</fullName>
    </recommendedName>
</protein>
<comment type="catalytic activity">
    <reaction evidence="15">
        <text>1-(9Z-octadecenoyl)-sn-glycero-3-phosphocholine + reduced [NADPH--hemoprotein reductase] + O2 = 1-[(9S,10R)-epoxy-octadecanoyl]-sn-glycero-3-phosphocholine + oxidized [NADPH--hemoprotein reductase] + H2O + H(+)</text>
        <dbReference type="Rhea" id="RHEA:50324"/>
        <dbReference type="Rhea" id="RHEA-COMP:11964"/>
        <dbReference type="Rhea" id="RHEA-COMP:11965"/>
        <dbReference type="ChEBI" id="CHEBI:15377"/>
        <dbReference type="ChEBI" id="CHEBI:15378"/>
        <dbReference type="ChEBI" id="CHEBI:15379"/>
        <dbReference type="ChEBI" id="CHEBI:28610"/>
        <dbReference type="ChEBI" id="CHEBI:57618"/>
        <dbReference type="ChEBI" id="CHEBI:58210"/>
        <dbReference type="ChEBI" id="CHEBI:132278"/>
    </reaction>
    <physiologicalReaction direction="left-to-right" evidence="15">
        <dbReference type="Rhea" id="RHEA:50325"/>
    </physiologicalReaction>
</comment>
<proteinExistence type="inferred from homology"/>
<dbReference type="AlphaFoldDB" id="A0A7J8FGT7"/>
<evidence type="ECO:0000256" key="13">
    <source>
        <dbReference type="ARBA" id="ARBA00050172"/>
    </source>
</evidence>
<evidence type="ECO:0000256" key="6">
    <source>
        <dbReference type="ARBA" id="ARBA00022824"/>
    </source>
</evidence>
<dbReference type="GO" id="GO:0006805">
    <property type="term" value="P:xenobiotic metabolic process"/>
    <property type="evidence" value="ECO:0007669"/>
    <property type="project" value="TreeGrafter"/>
</dbReference>
<evidence type="ECO:0000256" key="14">
    <source>
        <dbReference type="ARBA" id="ARBA00051055"/>
    </source>
</evidence>
<evidence type="ECO:0000313" key="22">
    <source>
        <dbReference type="Proteomes" id="UP000593571"/>
    </source>
</evidence>
<dbReference type="FunFam" id="1.10.630.10:FF:000010">
    <property type="entry name" value="cytochrome P450 2W1 isoform X2"/>
    <property type="match status" value="1"/>
</dbReference>
<dbReference type="PRINTS" id="PR00385">
    <property type="entry name" value="P450"/>
</dbReference>
<comment type="catalytic activity">
    <reaction evidence="12">
        <text>all-trans-retinoate + reduced [NADPH--hemoprotein reductase] + O2 = all-trans-4-hydroxyretinoate + oxidized [NADPH--hemoprotein reductase] + H2O + H(+)</text>
        <dbReference type="Rhea" id="RHEA:51984"/>
        <dbReference type="Rhea" id="RHEA-COMP:11964"/>
        <dbReference type="Rhea" id="RHEA-COMP:11965"/>
        <dbReference type="ChEBI" id="CHEBI:15377"/>
        <dbReference type="ChEBI" id="CHEBI:15378"/>
        <dbReference type="ChEBI" id="CHEBI:15379"/>
        <dbReference type="ChEBI" id="CHEBI:35291"/>
        <dbReference type="ChEBI" id="CHEBI:57618"/>
        <dbReference type="ChEBI" id="CHEBI:58210"/>
        <dbReference type="ChEBI" id="CHEBI:134178"/>
    </reaction>
    <physiologicalReaction direction="left-to-right" evidence="12">
        <dbReference type="Rhea" id="RHEA:51985"/>
    </physiologicalReaction>
</comment>
<dbReference type="Gene3D" id="1.10.630.10">
    <property type="entry name" value="Cytochrome P450"/>
    <property type="match status" value="1"/>
</dbReference>
<dbReference type="GO" id="GO:0020037">
    <property type="term" value="F:heme binding"/>
    <property type="evidence" value="ECO:0007669"/>
    <property type="project" value="InterPro"/>
</dbReference>
<dbReference type="GO" id="GO:0046222">
    <property type="term" value="P:aflatoxin metabolic process"/>
    <property type="evidence" value="ECO:0007669"/>
    <property type="project" value="UniProtKB-ARBA"/>
</dbReference>
<evidence type="ECO:0000256" key="18">
    <source>
        <dbReference type="PIRSR" id="PIRSR602401-1"/>
    </source>
</evidence>
<keyword evidence="11" id="KW-0472">Membrane</keyword>
<dbReference type="InterPro" id="IPR036396">
    <property type="entry name" value="Cyt_P450_sf"/>
</dbReference>
<evidence type="ECO:0000256" key="4">
    <source>
        <dbReference type="ARBA" id="ARBA00022617"/>
    </source>
</evidence>
<dbReference type="PROSITE" id="PS00086">
    <property type="entry name" value="CYTOCHROME_P450"/>
    <property type="match status" value="1"/>
</dbReference>
<evidence type="ECO:0000256" key="16">
    <source>
        <dbReference type="ARBA" id="ARBA00051821"/>
    </source>
</evidence>
<evidence type="ECO:0000256" key="2">
    <source>
        <dbReference type="ARBA" id="ARBA00004524"/>
    </source>
</evidence>
<evidence type="ECO:0000256" key="17">
    <source>
        <dbReference type="ARBA" id="ARBA00067466"/>
    </source>
</evidence>
<name>A0A7J8FGT7_ROUAE</name>
<comment type="caution">
    <text evidence="21">The sequence shown here is derived from an EMBL/GenBank/DDBJ whole genome shotgun (WGS) entry which is preliminary data.</text>
</comment>
<evidence type="ECO:0000256" key="1">
    <source>
        <dbReference type="ARBA" id="ARBA00001971"/>
    </source>
</evidence>
<dbReference type="GO" id="GO:0006082">
    <property type="term" value="P:organic acid metabolic process"/>
    <property type="evidence" value="ECO:0007669"/>
    <property type="project" value="TreeGrafter"/>
</dbReference>
<evidence type="ECO:0000256" key="7">
    <source>
        <dbReference type="ARBA" id="ARBA00022848"/>
    </source>
</evidence>
<dbReference type="InterPro" id="IPR001128">
    <property type="entry name" value="Cyt_P450"/>
</dbReference>
<evidence type="ECO:0000256" key="12">
    <source>
        <dbReference type="ARBA" id="ARBA00048965"/>
    </source>
</evidence>
<evidence type="ECO:0000256" key="15">
    <source>
        <dbReference type="ARBA" id="ARBA00051568"/>
    </source>
</evidence>
<evidence type="ECO:0000256" key="19">
    <source>
        <dbReference type="RuleBase" id="RU000461"/>
    </source>
</evidence>
<keyword evidence="8 19" id="KW-0560">Oxidoreductase</keyword>
<dbReference type="InterPro" id="IPR002401">
    <property type="entry name" value="Cyt_P450_E_grp-I"/>
</dbReference>
<keyword evidence="20" id="KW-0732">Signal</keyword>
<feature type="chain" id="PRO_5029497609" description="Cytochrome P450 2W1" evidence="20">
    <location>
        <begin position="23"/>
        <end position="490"/>
    </location>
</feature>
<evidence type="ECO:0000256" key="11">
    <source>
        <dbReference type="ARBA" id="ARBA00023136"/>
    </source>
</evidence>
<evidence type="ECO:0000256" key="5">
    <source>
        <dbReference type="ARBA" id="ARBA00022723"/>
    </source>
</evidence>
<keyword evidence="6" id="KW-0256">Endoplasmic reticulum</keyword>
<evidence type="ECO:0000256" key="3">
    <source>
        <dbReference type="ARBA" id="ARBA00010617"/>
    </source>
</evidence>
<dbReference type="EMBL" id="JACASE010000007">
    <property type="protein sequence ID" value="KAF6446392.1"/>
    <property type="molecule type" value="Genomic_DNA"/>
</dbReference>
<reference evidence="21 22" key="1">
    <citation type="journal article" date="2020" name="Nature">
        <title>Six reference-quality genomes reveal evolution of bat adaptations.</title>
        <authorList>
            <person name="Jebb D."/>
            <person name="Huang Z."/>
            <person name="Pippel M."/>
            <person name="Hughes G.M."/>
            <person name="Lavrichenko K."/>
            <person name="Devanna P."/>
            <person name="Winkler S."/>
            <person name="Jermiin L.S."/>
            <person name="Skirmuntt E.C."/>
            <person name="Katzourakis A."/>
            <person name="Burkitt-Gray L."/>
            <person name="Ray D.A."/>
            <person name="Sullivan K.A.M."/>
            <person name="Roscito J.G."/>
            <person name="Kirilenko B.M."/>
            <person name="Davalos L.M."/>
            <person name="Corthals A.P."/>
            <person name="Power M.L."/>
            <person name="Jones G."/>
            <person name="Ransome R.D."/>
            <person name="Dechmann D.K.N."/>
            <person name="Locatelli A.G."/>
            <person name="Puechmaille S.J."/>
            <person name="Fedrigo O."/>
            <person name="Jarvis E.D."/>
            <person name="Hiller M."/>
            <person name="Vernes S.C."/>
            <person name="Myers E.W."/>
            <person name="Teeling E.C."/>
        </authorList>
    </citation>
    <scope>NUCLEOTIDE SEQUENCE [LARGE SCALE GENOMIC DNA]</scope>
    <source>
        <strain evidence="21">MRouAeg1</strain>
        <tissue evidence="21">Muscle</tissue>
    </source>
</reference>
<dbReference type="SUPFAM" id="SSF48264">
    <property type="entry name" value="Cytochrome P450"/>
    <property type="match status" value="1"/>
</dbReference>
<evidence type="ECO:0000256" key="9">
    <source>
        <dbReference type="ARBA" id="ARBA00023004"/>
    </source>
</evidence>
<dbReference type="InterPro" id="IPR017972">
    <property type="entry name" value="Cyt_P450_CS"/>
</dbReference>
<dbReference type="PRINTS" id="PR00463">
    <property type="entry name" value="EP450I"/>
</dbReference>